<gene>
    <name evidence="1" type="ORF">DEM25_004360</name>
</gene>
<dbReference type="RefSeq" id="WP_109767747.1">
    <property type="nucleotide sequence ID" value="NZ_OZ252232.1"/>
</dbReference>
<dbReference type="EMBL" id="QFWV02000004">
    <property type="protein sequence ID" value="RKF07098.1"/>
    <property type="molecule type" value="Genomic_DNA"/>
</dbReference>
<protein>
    <submittedName>
        <fullName evidence="1">Uncharacterized protein</fullName>
    </submittedName>
</protein>
<comment type="caution">
    <text evidence="1">The sequence shown here is derived from an EMBL/GenBank/DDBJ whole genome shotgun (WGS) entry which is preliminary data.</text>
</comment>
<dbReference type="AlphaFoldDB" id="A0A3A8ACM6"/>
<dbReference type="Proteomes" id="UP000246132">
    <property type="component" value="Unassembled WGS sequence"/>
</dbReference>
<sequence>MKELVVVLTLMGCDDAGAHCDYIDTPDGRWSTIAACQQAGEALLTRIEADYPSTAAQCEALDAGTIAVASDMVPAERPLSDITDEATVTVSPPTRRGMVRRWVTVRVQTVADKPARIAGFVGDTADRVTALLPAW</sequence>
<evidence type="ECO:0000313" key="1">
    <source>
        <dbReference type="EMBL" id="RKF07098.1"/>
    </source>
</evidence>
<evidence type="ECO:0000313" key="2">
    <source>
        <dbReference type="Proteomes" id="UP000246132"/>
    </source>
</evidence>
<keyword evidence="2" id="KW-1185">Reference proteome</keyword>
<organism evidence="1 2">
    <name type="scientific">Oceaniradius stylonematis</name>
    <dbReference type="NCBI Taxonomy" id="2184161"/>
    <lineage>
        <taxon>Bacteria</taxon>
        <taxon>Pseudomonadati</taxon>
        <taxon>Pseudomonadota</taxon>
        <taxon>Alphaproteobacteria</taxon>
        <taxon>Hyphomicrobiales</taxon>
        <taxon>Ahrensiaceae</taxon>
        <taxon>Oceaniradius</taxon>
    </lineage>
</organism>
<reference evidence="1 2" key="1">
    <citation type="journal article" date="2018" name="Int. J. Syst. Bacteriol.">
        <title>Oceaniradius stylonemae gen. nov., sp. nov., isolated from a red alga, Stylonema cornu-cervi.</title>
        <authorList>
            <person name="Jeong S."/>
        </authorList>
    </citation>
    <scope>NUCLEOTIDE SEQUENCE [LARGE SCALE GENOMIC DNA]</scope>
    <source>
        <strain evidence="1 2">StC1</strain>
    </source>
</reference>
<name>A0A3A8ACM6_9HYPH</name>
<proteinExistence type="predicted"/>
<accession>A0A3A8ACM6</accession>